<dbReference type="HAMAP" id="MF_01393">
    <property type="entry name" value="ATP_synth_a_bact"/>
    <property type="match status" value="1"/>
</dbReference>
<evidence type="ECO:0000256" key="3">
    <source>
        <dbReference type="ARBA" id="ARBA00022448"/>
    </source>
</evidence>
<feature type="signal peptide" evidence="13">
    <location>
        <begin position="1"/>
        <end position="29"/>
    </location>
</feature>
<feature type="transmembrane region" description="Helical" evidence="11">
    <location>
        <begin position="209"/>
        <end position="227"/>
    </location>
</feature>
<evidence type="ECO:0000256" key="1">
    <source>
        <dbReference type="ARBA" id="ARBA00004141"/>
    </source>
</evidence>
<evidence type="ECO:0000256" key="11">
    <source>
        <dbReference type="HAMAP-Rule" id="MF_01393"/>
    </source>
</evidence>
<feature type="transmembrane region" description="Helical" evidence="11">
    <location>
        <begin position="183"/>
        <end position="203"/>
    </location>
</feature>
<evidence type="ECO:0000256" key="5">
    <source>
        <dbReference type="ARBA" id="ARBA00022692"/>
    </source>
</evidence>
<feature type="transmembrane region" description="Helical" evidence="11">
    <location>
        <begin position="124"/>
        <end position="142"/>
    </location>
</feature>
<dbReference type="InterPro" id="IPR045083">
    <property type="entry name" value="ATP_synth_F0_asu_bact/mt"/>
</dbReference>
<dbReference type="GO" id="GO:0005886">
    <property type="term" value="C:plasma membrane"/>
    <property type="evidence" value="ECO:0007669"/>
    <property type="project" value="UniProtKB-SubCell"/>
</dbReference>
<comment type="function">
    <text evidence="11 12">Key component of the proton channel; it plays a direct role in the translocation of protons across the membrane.</text>
</comment>
<feature type="chain" id="PRO_5042239201" description="ATP synthase subunit a" evidence="13">
    <location>
        <begin position="30"/>
        <end position="340"/>
    </location>
</feature>
<dbReference type="Proteomes" id="UP001185092">
    <property type="component" value="Unassembled WGS sequence"/>
</dbReference>
<dbReference type="PANTHER" id="PTHR11410:SF0">
    <property type="entry name" value="ATP SYNTHASE SUBUNIT A"/>
    <property type="match status" value="1"/>
</dbReference>
<feature type="transmembrane region" description="Helical" evidence="11">
    <location>
        <begin position="268"/>
        <end position="293"/>
    </location>
</feature>
<keyword evidence="4 11" id="KW-0138">CF(0)</keyword>
<evidence type="ECO:0000256" key="9">
    <source>
        <dbReference type="ARBA" id="ARBA00023136"/>
    </source>
</evidence>
<keyword evidence="6 11" id="KW-0375">Hydrogen ion transport</keyword>
<keyword evidence="10 11" id="KW-0066">ATP synthesis</keyword>
<dbReference type="GO" id="GO:0046933">
    <property type="term" value="F:proton-transporting ATP synthase activity, rotational mechanism"/>
    <property type="evidence" value="ECO:0007669"/>
    <property type="project" value="UniProtKB-UniRule"/>
</dbReference>
<evidence type="ECO:0000313" key="15">
    <source>
        <dbReference type="Proteomes" id="UP001185092"/>
    </source>
</evidence>
<dbReference type="InterPro" id="IPR000568">
    <property type="entry name" value="ATP_synth_F0_asu"/>
</dbReference>
<accession>A0AAE3XK03</accession>
<comment type="similarity">
    <text evidence="2 11 12">Belongs to the ATPase A chain family.</text>
</comment>
<dbReference type="NCBIfam" id="TIGR01131">
    <property type="entry name" value="ATP_synt_6_or_A"/>
    <property type="match status" value="1"/>
</dbReference>
<organism evidence="14 15">
    <name type="scientific">Aureibacter tunicatorum</name>
    <dbReference type="NCBI Taxonomy" id="866807"/>
    <lineage>
        <taxon>Bacteria</taxon>
        <taxon>Pseudomonadati</taxon>
        <taxon>Bacteroidota</taxon>
        <taxon>Cytophagia</taxon>
        <taxon>Cytophagales</taxon>
        <taxon>Persicobacteraceae</taxon>
        <taxon>Aureibacter</taxon>
    </lineage>
</organism>
<name>A0AAE3XK03_9BACT</name>
<evidence type="ECO:0000256" key="7">
    <source>
        <dbReference type="ARBA" id="ARBA00022989"/>
    </source>
</evidence>
<evidence type="ECO:0000256" key="2">
    <source>
        <dbReference type="ARBA" id="ARBA00006810"/>
    </source>
</evidence>
<keyword evidence="3 11" id="KW-0813">Transport</keyword>
<evidence type="ECO:0000256" key="10">
    <source>
        <dbReference type="ARBA" id="ARBA00023310"/>
    </source>
</evidence>
<dbReference type="PRINTS" id="PR00123">
    <property type="entry name" value="ATPASEA"/>
</dbReference>
<reference evidence="14" key="1">
    <citation type="submission" date="2023-07" db="EMBL/GenBank/DDBJ databases">
        <title>Genomic Encyclopedia of Type Strains, Phase IV (KMG-IV): sequencing the most valuable type-strain genomes for metagenomic binning, comparative biology and taxonomic classification.</title>
        <authorList>
            <person name="Goeker M."/>
        </authorList>
    </citation>
    <scope>NUCLEOTIDE SEQUENCE</scope>
    <source>
        <strain evidence="14">DSM 26174</strain>
    </source>
</reference>
<dbReference type="Gene3D" id="1.20.120.220">
    <property type="entry name" value="ATP synthase, F0 complex, subunit A"/>
    <property type="match status" value="1"/>
</dbReference>
<keyword evidence="13" id="KW-0732">Signal</keyword>
<keyword evidence="7 11" id="KW-1133">Transmembrane helix</keyword>
<keyword evidence="8 11" id="KW-0406">Ion transport</keyword>
<evidence type="ECO:0000256" key="6">
    <source>
        <dbReference type="ARBA" id="ARBA00022781"/>
    </source>
</evidence>
<dbReference type="SUPFAM" id="SSF81336">
    <property type="entry name" value="F1F0 ATP synthase subunit A"/>
    <property type="match status" value="1"/>
</dbReference>
<gene>
    <name evidence="11" type="primary">atpB</name>
    <name evidence="14" type="ORF">HNQ88_000172</name>
</gene>
<dbReference type="RefSeq" id="WP_309936641.1">
    <property type="nucleotide sequence ID" value="NZ_AP025305.1"/>
</dbReference>
<evidence type="ECO:0000256" key="12">
    <source>
        <dbReference type="RuleBase" id="RU000483"/>
    </source>
</evidence>
<keyword evidence="5 11" id="KW-0812">Transmembrane</keyword>
<proteinExistence type="inferred from homology"/>
<evidence type="ECO:0000256" key="4">
    <source>
        <dbReference type="ARBA" id="ARBA00022547"/>
    </source>
</evidence>
<sequence>MSTNALIQKLKTAVLALILMVTSFGSAFASSGNEDEKFNAGEMALHHVMDAYEWHLYDSDHYGTFYLPIILYSNTRGLLTFSSSNFYDHHELVEYNGLKLDSHGHIASLDPNEEIFDFSITKNVASALFSVVLLVLIFTSAAKGYKKNEGKAPSGVQSFVEPLILFVRDDIAKTIIGHKYEKFVPYLLTLFFFIFINNLLGLMPGAANVTGNIAVTLVLAVFTLIVTNINGNKNYWQHIFATPGVPFWLLPIMIPIELIGIFTKPFALMVRLFANITAGHIVILSIIGLTFLFKSIFIAPASVVLGTAMMFLELMVAFIQAYVFTLLSSIYISSAVEDHH</sequence>
<dbReference type="InterPro" id="IPR035908">
    <property type="entry name" value="F0_ATP_A_sf"/>
</dbReference>
<feature type="transmembrane region" description="Helical" evidence="11">
    <location>
        <begin position="239"/>
        <end position="262"/>
    </location>
</feature>
<dbReference type="PANTHER" id="PTHR11410">
    <property type="entry name" value="ATP SYNTHASE SUBUNIT A"/>
    <property type="match status" value="1"/>
</dbReference>
<comment type="caution">
    <text evidence="14">The sequence shown here is derived from an EMBL/GenBank/DDBJ whole genome shotgun (WGS) entry which is preliminary data.</text>
</comment>
<evidence type="ECO:0000256" key="8">
    <source>
        <dbReference type="ARBA" id="ARBA00023065"/>
    </source>
</evidence>
<comment type="subcellular location">
    <subcellularLocation>
        <location evidence="11 12">Cell membrane</location>
        <topology evidence="11 12">Multi-pass membrane protein</topology>
    </subcellularLocation>
    <subcellularLocation>
        <location evidence="1">Membrane</location>
        <topology evidence="1">Multi-pass membrane protein</topology>
    </subcellularLocation>
</comment>
<keyword evidence="15" id="KW-1185">Reference proteome</keyword>
<evidence type="ECO:0000256" key="13">
    <source>
        <dbReference type="SAM" id="SignalP"/>
    </source>
</evidence>
<evidence type="ECO:0000313" key="14">
    <source>
        <dbReference type="EMBL" id="MDR6237196.1"/>
    </source>
</evidence>
<dbReference type="CDD" id="cd00310">
    <property type="entry name" value="ATP-synt_Fo_a_6"/>
    <property type="match status" value="1"/>
</dbReference>
<dbReference type="EMBL" id="JAVDQD010000001">
    <property type="protein sequence ID" value="MDR6237196.1"/>
    <property type="molecule type" value="Genomic_DNA"/>
</dbReference>
<keyword evidence="11" id="KW-1003">Cell membrane</keyword>
<dbReference type="AlphaFoldDB" id="A0AAE3XK03"/>
<dbReference type="Pfam" id="PF00119">
    <property type="entry name" value="ATP-synt_A"/>
    <property type="match status" value="1"/>
</dbReference>
<keyword evidence="9 11" id="KW-0472">Membrane</keyword>
<protein>
    <recommendedName>
        <fullName evidence="11 12">ATP synthase subunit a</fullName>
    </recommendedName>
    <alternativeName>
        <fullName evidence="11">ATP synthase F0 sector subunit a</fullName>
    </alternativeName>
    <alternativeName>
        <fullName evidence="11">F-ATPase subunit 6</fullName>
    </alternativeName>
</protein>
<dbReference type="GO" id="GO:0045259">
    <property type="term" value="C:proton-transporting ATP synthase complex"/>
    <property type="evidence" value="ECO:0007669"/>
    <property type="project" value="UniProtKB-KW"/>
</dbReference>
<feature type="transmembrane region" description="Helical" evidence="11">
    <location>
        <begin position="305"/>
        <end position="332"/>
    </location>
</feature>